<dbReference type="Proteomes" id="UP000178583">
    <property type="component" value="Unassembled WGS sequence"/>
</dbReference>
<feature type="zinc finger region" description="dksA C4-type" evidence="4">
    <location>
        <begin position="80"/>
        <end position="104"/>
    </location>
</feature>
<dbReference type="PROSITE" id="PS51128">
    <property type="entry name" value="ZF_DKSA_2"/>
    <property type="match status" value="1"/>
</dbReference>
<evidence type="ECO:0000256" key="1">
    <source>
        <dbReference type="ARBA" id="ARBA00022723"/>
    </source>
</evidence>
<reference evidence="6 7" key="1">
    <citation type="journal article" date="2016" name="Nat. Commun.">
        <title>Thousands of microbial genomes shed light on interconnected biogeochemical processes in an aquifer system.</title>
        <authorList>
            <person name="Anantharaman K."/>
            <person name="Brown C.T."/>
            <person name="Hug L.A."/>
            <person name="Sharon I."/>
            <person name="Castelle C.J."/>
            <person name="Probst A.J."/>
            <person name="Thomas B.C."/>
            <person name="Singh A."/>
            <person name="Wilkins M.J."/>
            <person name="Karaoz U."/>
            <person name="Brodie E.L."/>
            <person name="Williams K.H."/>
            <person name="Hubbard S.S."/>
            <person name="Banfield J.F."/>
        </authorList>
    </citation>
    <scope>NUCLEOTIDE SEQUENCE [LARGE SCALE GENOMIC DNA]</scope>
</reference>
<dbReference type="STRING" id="1797472.A2215_01380"/>
<keyword evidence="2" id="KW-0863">Zinc-finger</keyword>
<evidence type="ECO:0000256" key="2">
    <source>
        <dbReference type="ARBA" id="ARBA00022771"/>
    </source>
</evidence>
<accession>A0A1F5E9H6</accession>
<dbReference type="AlphaFoldDB" id="A0A1F5E9H6"/>
<protein>
    <recommendedName>
        <fullName evidence="5">Zinc finger DksA/TraR C4-type domain-containing protein</fullName>
    </recommendedName>
</protein>
<dbReference type="GO" id="GO:0008270">
    <property type="term" value="F:zinc ion binding"/>
    <property type="evidence" value="ECO:0007669"/>
    <property type="project" value="UniProtKB-KW"/>
</dbReference>
<feature type="domain" description="Zinc finger DksA/TraR C4-type" evidence="5">
    <location>
        <begin position="75"/>
        <end position="104"/>
    </location>
</feature>
<evidence type="ECO:0000256" key="4">
    <source>
        <dbReference type="PROSITE-ProRule" id="PRU00510"/>
    </source>
</evidence>
<dbReference type="InterPro" id="IPR000962">
    <property type="entry name" value="Znf_DskA_TraR"/>
</dbReference>
<dbReference type="Gene3D" id="1.20.120.910">
    <property type="entry name" value="DksA, coiled-coil domain"/>
    <property type="match status" value="1"/>
</dbReference>
<proteinExistence type="predicted"/>
<evidence type="ECO:0000313" key="7">
    <source>
        <dbReference type="Proteomes" id="UP000178583"/>
    </source>
</evidence>
<keyword evidence="1" id="KW-0479">Metal-binding</keyword>
<organism evidence="6 7">
    <name type="scientific">Candidatus Berkelbacteria bacterium RIFOXYA2_FULL_43_10</name>
    <dbReference type="NCBI Taxonomy" id="1797472"/>
    <lineage>
        <taxon>Bacteria</taxon>
        <taxon>Candidatus Berkelbacteria</taxon>
    </lineage>
</organism>
<comment type="caution">
    <text evidence="6">The sequence shown here is derived from an EMBL/GenBank/DDBJ whole genome shotgun (WGS) entry which is preliminary data.</text>
</comment>
<dbReference type="Pfam" id="PF01258">
    <property type="entry name" value="zf-dskA_traR"/>
    <property type="match status" value="1"/>
</dbReference>
<evidence type="ECO:0000256" key="3">
    <source>
        <dbReference type="ARBA" id="ARBA00022833"/>
    </source>
</evidence>
<dbReference type="EMBL" id="MEZY01000024">
    <property type="protein sequence ID" value="OGD64067.1"/>
    <property type="molecule type" value="Genomic_DNA"/>
</dbReference>
<gene>
    <name evidence="6" type="ORF">A2215_01380</name>
</gene>
<sequence>MLSPDVIEKQKKSLIAEKERLQQKIEQLKKFPDYGKSEDDNARELADFQSNISIEEQLVHLVSKIDGALKSIDAGTYGQCLKCKAGIEDGRLELMPYADLCVICSKSGDKKR</sequence>
<dbReference type="SUPFAM" id="SSF109635">
    <property type="entry name" value="DnaK suppressor protein DksA, alpha-hairpin domain"/>
    <property type="match status" value="1"/>
</dbReference>
<evidence type="ECO:0000313" key="6">
    <source>
        <dbReference type="EMBL" id="OGD64067.1"/>
    </source>
</evidence>
<dbReference type="PANTHER" id="PTHR33823:SF4">
    <property type="entry name" value="GENERAL STRESS PROTEIN 16O"/>
    <property type="match status" value="1"/>
</dbReference>
<dbReference type="InterPro" id="IPR037187">
    <property type="entry name" value="DnaK_N"/>
</dbReference>
<evidence type="ECO:0000259" key="5">
    <source>
        <dbReference type="Pfam" id="PF01258"/>
    </source>
</evidence>
<keyword evidence="3" id="KW-0862">Zinc</keyword>
<dbReference type="PANTHER" id="PTHR33823">
    <property type="entry name" value="RNA POLYMERASE-BINDING TRANSCRIPTION FACTOR DKSA-RELATED"/>
    <property type="match status" value="1"/>
</dbReference>
<name>A0A1F5E9H6_9BACT</name>